<organism evidence="2 3">
    <name type="scientific">Malassezia vespertilionis</name>
    <dbReference type="NCBI Taxonomy" id="2020962"/>
    <lineage>
        <taxon>Eukaryota</taxon>
        <taxon>Fungi</taxon>
        <taxon>Dikarya</taxon>
        <taxon>Basidiomycota</taxon>
        <taxon>Ustilaginomycotina</taxon>
        <taxon>Malasseziomycetes</taxon>
        <taxon>Malasseziales</taxon>
        <taxon>Malasseziaceae</taxon>
        <taxon>Malassezia</taxon>
    </lineage>
</organism>
<reference evidence="2 3" key="1">
    <citation type="submission" date="2017-10" db="EMBL/GenBank/DDBJ databases">
        <title>A novel species of cold-tolerant Malassezia isolated from bats.</title>
        <authorList>
            <person name="Lorch J.M."/>
            <person name="Palmer J.M."/>
            <person name="Vanderwolf K.J."/>
            <person name="Schmidt K.Z."/>
            <person name="Verant M.L."/>
            <person name="Weller T.J."/>
            <person name="Blehert D.S."/>
        </authorList>
    </citation>
    <scope>NUCLEOTIDE SEQUENCE [LARGE SCALE GENOMIC DNA]</scope>
    <source>
        <strain evidence="2 3">NWHC:44797-103</strain>
    </source>
</reference>
<dbReference type="EMBL" id="KZ454988">
    <property type="protein sequence ID" value="PKI85161.1"/>
    <property type="molecule type" value="Genomic_DNA"/>
</dbReference>
<evidence type="ECO:0000313" key="3">
    <source>
        <dbReference type="Proteomes" id="UP000232875"/>
    </source>
</evidence>
<gene>
    <name evidence="2" type="ORF">MVES_001363</name>
</gene>
<evidence type="ECO:0000256" key="1">
    <source>
        <dbReference type="SAM" id="SignalP"/>
    </source>
</evidence>
<proteinExistence type="predicted"/>
<sequence>MPSSLFSTVLGVTAAGVLLYAMHEAMQDQTFFMINSLQDKTDAVKRVGQVDKATGKRTEPNLASAFQPPQPSFWEEHHITKAIQTMQGASVSARVPVTAEEPAMSVMGAVRALAPRAVDAQPHVGILHRRYGDANTHYIGQGASLR</sequence>
<dbReference type="Proteomes" id="UP000232875">
    <property type="component" value="Unassembled WGS sequence"/>
</dbReference>
<dbReference type="OrthoDB" id="3351759at2759"/>
<keyword evidence="1" id="KW-0732">Signal</keyword>
<dbReference type="AlphaFoldDB" id="A0A2N1JF28"/>
<feature type="signal peptide" evidence="1">
    <location>
        <begin position="1"/>
        <end position="15"/>
    </location>
</feature>
<feature type="chain" id="PRO_5014748413" description="Altered inheritance of mitochondria protein 5, mitochondrial" evidence="1">
    <location>
        <begin position="16"/>
        <end position="146"/>
    </location>
</feature>
<protein>
    <recommendedName>
        <fullName evidence="4">Altered inheritance of mitochondria protein 5, mitochondrial</fullName>
    </recommendedName>
</protein>
<evidence type="ECO:0008006" key="4">
    <source>
        <dbReference type="Google" id="ProtNLM"/>
    </source>
</evidence>
<keyword evidence="3" id="KW-1185">Reference proteome</keyword>
<evidence type="ECO:0000313" key="2">
    <source>
        <dbReference type="EMBL" id="PKI85161.1"/>
    </source>
</evidence>
<name>A0A2N1JF28_9BASI</name>
<accession>A0A2N1JF28</accession>